<dbReference type="EMBL" id="JAUFQU010000070">
    <property type="protein sequence ID" value="MDN3710028.1"/>
    <property type="molecule type" value="Genomic_DNA"/>
</dbReference>
<dbReference type="EMBL" id="JAUFQU010000055">
    <property type="protein sequence ID" value="MDN3709746.1"/>
    <property type="molecule type" value="Genomic_DNA"/>
</dbReference>
<dbReference type="EMBL" id="JAUFQU010000096">
    <property type="protein sequence ID" value="MDN3710564.1"/>
    <property type="molecule type" value="Genomic_DNA"/>
</dbReference>
<reference evidence="4" key="1">
    <citation type="journal article" date="2014" name="Int. J. Syst. Evol. Microbiol.">
        <title>Complete genome of a new Firmicutes species belonging to the dominant human colonic microbiota ('Ruminococcus bicirculans') reveals two chromosomes and a selective capacity to utilize plant glucans.</title>
        <authorList>
            <consortium name="NISC Comparative Sequencing Program"/>
            <person name="Wegmann U."/>
            <person name="Louis P."/>
            <person name="Goesmann A."/>
            <person name="Henrissat B."/>
            <person name="Duncan S.H."/>
            <person name="Flint H.J."/>
        </authorList>
    </citation>
    <scope>NUCLEOTIDE SEQUENCE</scope>
    <source>
        <strain evidence="4">CECT 7184</strain>
    </source>
</reference>
<dbReference type="Proteomes" id="UP001242368">
    <property type="component" value="Unassembled WGS sequence"/>
</dbReference>
<evidence type="ECO:0000313" key="7">
    <source>
        <dbReference type="Proteomes" id="UP001242368"/>
    </source>
</evidence>
<evidence type="ECO:0000313" key="4">
    <source>
        <dbReference type="EMBL" id="MDN3710028.1"/>
    </source>
</evidence>
<gene>
    <name evidence="1" type="ORF">QW060_22635</name>
    <name evidence="2" type="ORF">QW060_23805</name>
    <name evidence="3" type="ORF">QW060_24125</name>
    <name evidence="4" type="ORF">QW060_24305</name>
    <name evidence="5" type="ORF">QW060_27425</name>
    <name evidence="6" type="ORF">QW060_27660</name>
</gene>
<evidence type="ECO:0000313" key="3">
    <source>
        <dbReference type="EMBL" id="MDN3709993.1"/>
    </source>
</evidence>
<dbReference type="EMBL" id="JAUFQU010000095">
    <property type="protein sequence ID" value="MDN3710527.1"/>
    <property type="molecule type" value="Genomic_DNA"/>
</dbReference>
<comment type="caution">
    <text evidence="4">The sequence shown here is derived from an EMBL/GenBank/DDBJ whole genome shotgun (WGS) entry which is preliminary data.</text>
</comment>
<name>A0ABT8CZL1_9FLAO</name>
<sequence>MYKIQMQLEALNDQKLNSIIKEIESIDKDLLKENNLKFPTKMKQEILEFM</sequence>
<reference evidence="7" key="2">
    <citation type="journal article" date="2019" name="Int. J. Syst. Evol. Microbiol.">
        <title>The Global Catalogue of Microorganisms (GCM) 10K type strain sequencing project: providing services to taxonomists for standard genome sequencing and annotation.</title>
        <authorList>
            <consortium name="The Broad Institute Genomics Platform"/>
            <consortium name="The Broad Institute Genome Sequencing Center for Infectious Disease"/>
            <person name="Wu L."/>
            <person name="Ma J."/>
        </authorList>
    </citation>
    <scope>NUCLEOTIDE SEQUENCE [LARGE SCALE GENOMIC DNA]</scope>
    <source>
        <strain evidence="7">CECT 7184</strain>
    </source>
</reference>
<dbReference type="EMBL" id="JAUFQU010000069">
    <property type="protein sequence ID" value="MDN3709993.1"/>
    <property type="molecule type" value="Genomic_DNA"/>
</dbReference>
<dbReference type="RefSeq" id="WP_290365208.1">
    <property type="nucleotide sequence ID" value="NZ_JAUFQU010000055.1"/>
</dbReference>
<proteinExistence type="predicted"/>
<dbReference type="EMBL" id="JAUFQU010000069">
    <property type="protein sequence ID" value="MDN3709930.1"/>
    <property type="molecule type" value="Genomic_DNA"/>
</dbReference>
<protein>
    <submittedName>
        <fullName evidence="4">Uncharacterized protein</fullName>
    </submittedName>
</protein>
<evidence type="ECO:0000313" key="1">
    <source>
        <dbReference type="EMBL" id="MDN3709746.1"/>
    </source>
</evidence>
<evidence type="ECO:0000313" key="2">
    <source>
        <dbReference type="EMBL" id="MDN3709930.1"/>
    </source>
</evidence>
<accession>A0ABT8CZL1</accession>
<keyword evidence="7" id="KW-1185">Reference proteome</keyword>
<organism evidence="4 7">
    <name type="scientific">Paenimyroides ceti</name>
    <dbReference type="NCBI Taxonomy" id="395087"/>
    <lineage>
        <taxon>Bacteria</taxon>
        <taxon>Pseudomonadati</taxon>
        <taxon>Bacteroidota</taxon>
        <taxon>Flavobacteriia</taxon>
        <taxon>Flavobacteriales</taxon>
        <taxon>Flavobacteriaceae</taxon>
        <taxon>Paenimyroides</taxon>
    </lineage>
</organism>
<reference evidence="4" key="3">
    <citation type="submission" date="2023-06" db="EMBL/GenBank/DDBJ databases">
        <authorList>
            <person name="Lucena T."/>
            <person name="Sun Q."/>
        </authorList>
    </citation>
    <scope>NUCLEOTIDE SEQUENCE</scope>
    <source>
        <strain evidence="4">CECT 7184</strain>
    </source>
</reference>
<evidence type="ECO:0000313" key="6">
    <source>
        <dbReference type="EMBL" id="MDN3710564.1"/>
    </source>
</evidence>
<evidence type="ECO:0000313" key="5">
    <source>
        <dbReference type="EMBL" id="MDN3710527.1"/>
    </source>
</evidence>